<dbReference type="PANTHER" id="PTHR31669:SF307">
    <property type="entry name" value="PROTEIN FAR1-RELATED SEQUENCE"/>
    <property type="match status" value="1"/>
</dbReference>
<evidence type="ECO:0000256" key="1">
    <source>
        <dbReference type="RuleBase" id="RU367018"/>
    </source>
</evidence>
<dbReference type="PANTHER" id="PTHR31669">
    <property type="entry name" value="PROTEIN FAR1-RELATED SEQUENCE 10-RELATED"/>
    <property type="match status" value="1"/>
</dbReference>
<dbReference type="AlphaFoldDB" id="A0A453MLQ5"/>
<reference evidence="4" key="1">
    <citation type="journal article" date="2014" name="Science">
        <title>Ancient hybridizations among the ancestral genomes of bread wheat.</title>
        <authorList>
            <consortium name="International Wheat Genome Sequencing Consortium,"/>
            <person name="Marcussen T."/>
            <person name="Sandve S.R."/>
            <person name="Heier L."/>
            <person name="Spannagl M."/>
            <person name="Pfeifer M."/>
            <person name="Jakobsen K.S."/>
            <person name="Wulff B.B."/>
            <person name="Steuernagel B."/>
            <person name="Mayer K.F."/>
            <person name="Olsen O.A."/>
        </authorList>
    </citation>
    <scope>NUCLEOTIDE SEQUENCE [LARGE SCALE GENOMIC DNA]</scope>
    <source>
        <strain evidence="4">cv. AL8/78</strain>
    </source>
</reference>
<protein>
    <recommendedName>
        <fullName evidence="1">Protein FAR1-RELATED SEQUENCE</fullName>
    </recommendedName>
</protein>
<reference evidence="3" key="3">
    <citation type="journal article" date="2017" name="Nature">
        <title>Genome sequence of the progenitor of the wheat D genome Aegilops tauschii.</title>
        <authorList>
            <person name="Luo M.C."/>
            <person name="Gu Y.Q."/>
            <person name="Puiu D."/>
            <person name="Wang H."/>
            <person name="Twardziok S.O."/>
            <person name="Deal K.R."/>
            <person name="Huo N."/>
            <person name="Zhu T."/>
            <person name="Wang L."/>
            <person name="Wang Y."/>
            <person name="McGuire P.E."/>
            <person name="Liu S."/>
            <person name="Long H."/>
            <person name="Ramasamy R.K."/>
            <person name="Rodriguez J.C."/>
            <person name="Van S.L."/>
            <person name="Yuan L."/>
            <person name="Wang Z."/>
            <person name="Xia Z."/>
            <person name="Xiao L."/>
            <person name="Anderson O.D."/>
            <person name="Ouyang S."/>
            <person name="Liang Y."/>
            <person name="Zimin A.V."/>
            <person name="Pertea G."/>
            <person name="Qi P."/>
            <person name="Bennetzen J.L."/>
            <person name="Dai X."/>
            <person name="Dawson M.W."/>
            <person name="Muller H.G."/>
            <person name="Kugler K."/>
            <person name="Rivarola-Duarte L."/>
            <person name="Spannagl M."/>
            <person name="Mayer K.F.X."/>
            <person name="Lu F.H."/>
            <person name="Bevan M.W."/>
            <person name="Leroy P."/>
            <person name="Li P."/>
            <person name="You F.M."/>
            <person name="Sun Q."/>
            <person name="Liu Z."/>
            <person name="Lyons E."/>
            <person name="Wicker T."/>
            <person name="Salzberg S.L."/>
            <person name="Devos K.M."/>
            <person name="Dvorak J."/>
        </authorList>
    </citation>
    <scope>NUCLEOTIDE SEQUENCE [LARGE SCALE GENOMIC DNA]</scope>
    <source>
        <strain evidence="3">cv. AL8/78</strain>
    </source>
</reference>
<dbReference type="Gramene" id="AET5Gv21234700.2">
    <property type="protein sequence ID" value="AET5Gv21234700.2"/>
    <property type="gene ID" value="AET5Gv21234700"/>
</dbReference>
<reference evidence="3" key="5">
    <citation type="journal article" date="2021" name="G3 (Bethesda)">
        <title>Aegilops tauschii genome assembly Aet v5.0 features greater sequence contiguity and improved annotation.</title>
        <authorList>
            <person name="Wang L."/>
            <person name="Zhu T."/>
            <person name="Rodriguez J.C."/>
            <person name="Deal K.R."/>
            <person name="Dubcovsky J."/>
            <person name="McGuire P.E."/>
            <person name="Lux T."/>
            <person name="Spannagl M."/>
            <person name="Mayer K.F.X."/>
            <person name="Baldrich P."/>
            <person name="Meyers B.C."/>
            <person name="Huo N."/>
            <person name="Gu Y.Q."/>
            <person name="Zhou H."/>
            <person name="Devos K.M."/>
            <person name="Bennetzen J.L."/>
            <person name="Unver T."/>
            <person name="Budak H."/>
            <person name="Gulick P.J."/>
            <person name="Galiba G."/>
            <person name="Kalapos B."/>
            <person name="Nelson D.R."/>
            <person name="Li P."/>
            <person name="You F.M."/>
            <person name="Luo M.C."/>
            <person name="Dvorak J."/>
        </authorList>
    </citation>
    <scope>NUCLEOTIDE SEQUENCE [LARGE SCALE GENOMIC DNA]</scope>
    <source>
        <strain evidence="3">cv. AL8/78</strain>
    </source>
</reference>
<accession>A0A453MLQ5</accession>
<dbReference type="GO" id="GO:0006355">
    <property type="term" value="P:regulation of DNA-templated transcription"/>
    <property type="evidence" value="ECO:0007669"/>
    <property type="project" value="UniProtKB-UniRule"/>
</dbReference>
<keyword evidence="1" id="KW-0863">Zinc-finger</keyword>
<keyword evidence="1" id="KW-0539">Nucleus</keyword>
<sequence>MLLEDPEFKYSVQVDTEGGITGKVFFFTKGRIKTLMWAIGRGIEQFKCFGDGVTFDTICKTNLYDMPFGLVVGVNNHFQSIIYGGVLMSDEKVDTFKWIFTEFFQMVAAPQPKTILTDQARSMEIAIADIMPQTAHQWCKLHLLKKAKESLGSLLAKGSEFKPEFSKLVHHIVSIDEFEKGWAFMIEKYGLDKNTFLTQLYEVRGKWAKPYFMGVFCAKMTSTQQSEST</sequence>
<name>A0A453MLQ5_AEGTS</name>
<evidence type="ECO:0000259" key="2">
    <source>
        <dbReference type="Pfam" id="PF10551"/>
    </source>
</evidence>
<reference evidence="4" key="2">
    <citation type="journal article" date="2017" name="Nat. Plants">
        <title>The Aegilops tauschii genome reveals multiple impacts of transposons.</title>
        <authorList>
            <person name="Zhao G."/>
            <person name="Zou C."/>
            <person name="Li K."/>
            <person name="Wang K."/>
            <person name="Li T."/>
            <person name="Gao L."/>
            <person name="Zhang X."/>
            <person name="Wang H."/>
            <person name="Yang Z."/>
            <person name="Liu X."/>
            <person name="Jiang W."/>
            <person name="Mao L."/>
            <person name="Kong X."/>
            <person name="Jiao Y."/>
            <person name="Jia J."/>
        </authorList>
    </citation>
    <scope>NUCLEOTIDE SEQUENCE [LARGE SCALE GENOMIC DNA]</scope>
    <source>
        <strain evidence="4">cv. AL8/78</strain>
    </source>
</reference>
<dbReference type="Pfam" id="PF10551">
    <property type="entry name" value="MULE"/>
    <property type="match status" value="1"/>
</dbReference>
<dbReference type="GO" id="GO:0008270">
    <property type="term" value="F:zinc ion binding"/>
    <property type="evidence" value="ECO:0007669"/>
    <property type="project" value="UniProtKB-UniRule"/>
</dbReference>
<reference evidence="3" key="4">
    <citation type="submission" date="2019-03" db="UniProtKB">
        <authorList>
            <consortium name="EnsemblPlants"/>
        </authorList>
    </citation>
    <scope>IDENTIFICATION</scope>
</reference>
<dbReference type="STRING" id="200361.A0A453MLQ5"/>
<dbReference type="GO" id="GO:0005634">
    <property type="term" value="C:nucleus"/>
    <property type="evidence" value="ECO:0007669"/>
    <property type="project" value="UniProtKB-SubCell"/>
</dbReference>
<keyword evidence="1" id="KW-0479">Metal-binding</keyword>
<comment type="subcellular location">
    <subcellularLocation>
        <location evidence="1">Nucleus</location>
    </subcellularLocation>
</comment>
<comment type="similarity">
    <text evidence="1">Belongs to the FHY3/FAR1 family.</text>
</comment>
<keyword evidence="1" id="KW-0862">Zinc</keyword>
<evidence type="ECO:0000313" key="4">
    <source>
        <dbReference type="Proteomes" id="UP000015105"/>
    </source>
</evidence>
<dbReference type="InterPro" id="IPR031052">
    <property type="entry name" value="FHY3/FAR1"/>
</dbReference>
<organism evidence="3 4">
    <name type="scientific">Aegilops tauschii subsp. strangulata</name>
    <name type="common">Goatgrass</name>
    <dbReference type="NCBI Taxonomy" id="200361"/>
    <lineage>
        <taxon>Eukaryota</taxon>
        <taxon>Viridiplantae</taxon>
        <taxon>Streptophyta</taxon>
        <taxon>Embryophyta</taxon>
        <taxon>Tracheophyta</taxon>
        <taxon>Spermatophyta</taxon>
        <taxon>Magnoliopsida</taxon>
        <taxon>Liliopsida</taxon>
        <taxon>Poales</taxon>
        <taxon>Poaceae</taxon>
        <taxon>BOP clade</taxon>
        <taxon>Pooideae</taxon>
        <taxon>Triticodae</taxon>
        <taxon>Triticeae</taxon>
        <taxon>Triticinae</taxon>
        <taxon>Aegilops</taxon>
    </lineage>
</organism>
<comment type="function">
    <text evidence="1">Putative transcription activator involved in regulating light control of development.</text>
</comment>
<dbReference type="Proteomes" id="UP000015105">
    <property type="component" value="Chromosome 5D"/>
</dbReference>
<dbReference type="InterPro" id="IPR018289">
    <property type="entry name" value="MULE_transposase_dom"/>
</dbReference>
<dbReference type="EnsemblPlants" id="AET5Gv21234700.2">
    <property type="protein sequence ID" value="AET5Gv21234700.2"/>
    <property type="gene ID" value="AET5Gv21234700"/>
</dbReference>
<feature type="domain" description="MULE transposase" evidence="2">
    <location>
        <begin position="53"/>
        <end position="146"/>
    </location>
</feature>
<keyword evidence="4" id="KW-1185">Reference proteome</keyword>
<proteinExistence type="inferred from homology"/>
<evidence type="ECO:0000313" key="3">
    <source>
        <dbReference type="EnsemblPlants" id="AET5Gv21234700.2"/>
    </source>
</evidence>